<evidence type="ECO:0000313" key="6">
    <source>
        <dbReference type="Proteomes" id="UP001199044"/>
    </source>
</evidence>
<evidence type="ECO:0000256" key="2">
    <source>
        <dbReference type="ARBA" id="ARBA00022857"/>
    </source>
</evidence>
<keyword evidence="3" id="KW-0560">Oxidoreductase</keyword>
<dbReference type="Pfam" id="PF00248">
    <property type="entry name" value="Aldo_ket_red"/>
    <property type="match status" value="1"/>
</dbReference>
<dbReference type="Gene3D" id="3.20.20.100">
    <property type="entry name" value="NADP-dependent oxidoreductase domain"/>
    <property type="match status" value="1"/>
</dbReference>
<dbReference type="InterPro" id="IPR018170">
    <property type="entry name" value="Aldo/ket_reductase_CS"/>
</dbReference>
<feature type="domain" description="NADP-dependent oxidoreductase" evidence="4">
    <location>
        <begin position="19"/>
        <end position="262"/>
    </location>
</feature>
<keyword evidence="2" id="KW-0521">NADP</keyword>
<dbReference type="InterPro" id="IPR036812">
    <property type="entry name" value="NAD(P)_OxRdtase_dom_sf"/>
</dbReference>
<comment type="caution">
    <text evidence="5">The sequence shown here is derived from an EMBL/GenBank/DDBJ whole genome shotgun (WGS) entry which is preliminary data.</text>
</comment>
<accession>A0ABS7YS97</accession>
<dbReference type="PANTHER" id="PTHR43827:SF3">
    <property type="entry name" value="NADP-DEPENDENT OXIDOREDUCTASE DOMAIN-CONTAINING PROTEIN"/>
    <property type="match status" value="1"/>
</dbReference>
<dbReference type="PIRSF" id="PIRSF000097">
    <property type="entry name" value="AKR"/>
    <property type="match status" value="1"/>
</dbReference>
<evidence type="ECO:0000256" key="3">
    <source>
        <dbReference type="ARBA" id="ARBA00023002"/>
    </source>
</evidence>
<dbReference type="PROSITE" id="PS00063">
    <property type="entry name" value="ALDOKETO_REDUCTASE_3"/>
    <property type="match status" value="1"/>
</dbReference>
<dbReference type="PANTHER" id="PTHR43827">
    <property type="entry name" value="2,5-DIKETO-D-GLUCONIC ACID REDUCTASE"/>
    <property type="match status" value="1"/>
</dbReference>
<organism evidence="5 6">
    <name type="scientific">Vibrio tritonius</name>
    <dbReference type="NCBI Taxonomy" id="1435069"/>
    <lineage>
        <taxon>Bacteria</taxon>
        <taxon>Pseudomonadati</taxon>
        <taxon>Pseudomonadota</taxon>
        <taxon>Gammaproteobacteria</taxon>
        <taxon>Vibrionales</taxon>
        <taxon>Vibrionaceae</taxon>
        <taxon>Vibrio</taxon>
    </lineage>
</organism>
<sequence>MTQTQTLTKFSDGNSIPQIGLGVWQATQEQAAASVCHALKSGYRHIDTAAIYQNEEGVGQGIKQSGVVRNDIFVTTKVWNDAQGYEEATAALNASLDRLQLDYVDLLLIHWPTPKQDRFVDTWRAFIDAQKAGKVRSIGVSNFNADHLQRLIDETNVAPVINQIELHPYLQQAELRAFHHEHHIVTQAWSPLGQGEVLNDAVIGAIASVHGKTPAQIIIRWHMQLGNVAIPKSVTPSRIESNFQVFDFELSNQEMAQIAQLDQGRRMGPDPLTFG</sequence>
<evidence type="ECO:0000259" key="4">
    <source>
        <dbReference type="Pfam" id="PF00248"/>
    </source>
</evidence>
<dbReference type="PROSITE" id="PS00062">
    <property type="entry name" value="ALDOKETO_REDUCTASE_2"/>
    <property type="match status" value="1"/>
</dbReference>
<reference evidence="6" key="1">
    <citation type="submission" date="2023-07" db="EMBL/GenBank/DDBJ databases">
        <title>Molecular identification of indigenous halophilic bacteria isolated from red sea cost, biodegradation of synthetic dyes and assessment of degraded metabolite toxicity.</title>
        <authorList>
            <person name="Chaieb K."/>
            <person name="Altayb H.N."/>
        </authorList>
    </citation>
    <scope>NUCLEOTIDE SEQUENCE [LARGE SCALE GENOMIC DNA]</scope>
    <source>
        <strain evidence="6">K20</strain>
    </source>
</reference>
<dbReference type="PROSITE" id="PS00798">
    <property type="entry name" value="ALDOKETO_REDUCTASE_1"/>
    <property type="match status" value="1"/>
</dbReference>
<evidence type="ECO:0000256" key="1">
    <source>
        <dbReference type="ARBA" id="ARBA00007905"/>
    </source>
</evidence>
<dbReference type="PRINTS" id="PR00069">
    <property type="entry name" value="ALDKETRDTASE"/>
</dbReference>
<dbReference type="Proteomes" id="UP001199044">
    <property type="component" value="Unassembled WGS sequence"/>
</dbReference>
<dbReference type="EMBL" id="JAIWIU010000181">
    <property type="protein sequence ID" value="MCA2018570.1"/>
    <property type="molecule type" value="Genomic_DNA"/>
</dbReference>
<proteinExistence type="inferred from homology"/>
<gene>
    <name evidence="5" type="ORF">LDJ79_20815</name>
</gene>
<dbReference type="SUPFAM" id="SSF51430">
    <property type="entry name" value="NAD(P)-linked oxidoreductase"/>
    <property type="match status" value="1"/>
</dbReference>
<evidence type="ECO:0000313" key="5">
    <source>
        <dbReference type="EMBL" id="MCA2018570.1"/>
    </source>
</evidence>
<comment type="similarity">
    <text evidence="1">Belongs to the aldo/keto reductase family.</text>
</comment>
<dbReference type="RefSeq" id="WP_068717911.1">
    <property type="nucleotide sequence ID" value="NZ_AP014636.1"/>
</dbReference>
<protein>
    <submittedName>
        <fullName evidence="5">Aldo/keto reductase</fullName>
    </submittedName>
</protein>
<name>A0ABS7YS97_9VIBR</name>
<keyword evidence="6" id="KW-1185">Reference proteome</keyword>
<dbReference type="InterPro" id="IPR023210">
    <property type="entry name" value="NADP_OxRdtase_dom"/>
</dbReference>
<dbReference type="InterPro" id="IPR020471">
    <property type="entry name" value="AKR"/>
</dbReference>